<feature type="chain" id="PRO_5045759627" evidence="1">
    <location>
        <begin position="22"/>
        <end position="113"/>
    </location>
</feature>
<dbReference type="Proteomes" id="UP000996601">
    <property type="component" value="Unassembled WGS sequence"/>
</dbReference>
<keyword evidence="1" id="KW-0732">Signal</keyword>
<dbReference type="RefSeq" id="WP_256117426.1">
    <property type="nucleotide sequence ID" value="NZ_WHSB02000004.1"/>
</dbReference>
<reference evidence="2" key="1">
    <citation type="submission" date="2021-07" db="EMBL/GenBank/DDBJ databases">
        <title>Shinella sp. nov., a novel member of the genus Shinella from water.</title>
        <authorList>
            <person name="Deng Y."/>
        </authorList>
    </citation>
    <scope>NUCLEOTIDE SEQUENCE</scope>
    <source>
        <strain evidence="2">CPCC 100929</strain>
    </source>
</reference>
<dbReference type="EMBL" id="WHSB02000004">
    <property type="protein sequence ID" value="MCQ4630975.1"/>
    <property type="molecule type" value="Genomic_DNA"/>
</dbReference>
<protein>
    <submittedName>
        <fullName evidence="2">Uncharacterized protein</fullName>
    </submittedName>
</protein>
<evidence type="ECO:0000313" key="3">
    <source>
        <dbReference type="Proteomes" id="UP000996601"/>
    </source>
</evidence>
<sequence length="113" mass="12590">MRVTFLLFPLGMFALAGPALAHDAASGWQYEQFCCNGNSHNGDCQMIPATTVRIIKGGYQVTLAPGDHRLATRAHIFRLPQDTTRHSPDGEYHLCLYPTEDTPRCFYAPDMGF</sequence>
<feature type="signal peptide" evidence="1">
    <location>
        <begin position="1"/>
        <end position="21"/>
    </location>
</feature>
<accession>A0ABT1R737</accession>
<evidence type="ECO:0000313" key="2">
    <source>
        <dbReference type="EMBL" id="MCQ4630975.1"/>
    </source>
</evidence>
<organism evidence="2 3">
    <name type="scientific">Shinella lacus</name>
    <dbReference type="NCBI Taxonomy" id="2654216"/>
    <lineage>
        <taxon>Bacteria</taxon>
        <taxon>Pseudomonadati</taxon>
        <taxon>Pseudomonadota</taxon>
        <taxon>Alphaproteobacteria</taxon>
        <taxon>Hyphomicrobiales</taxon>
        <taxon>Rhizobiaceae</taxon>
        <taxon>Shinella</taxon>
    </lineage>
</organism>
<proteinExistence type="predicted"/>
<comment type="caution">
    <text evidence="2">The sequence shown here is derived from an EMBL/GenBank/DDBJ whole genome shotgun (WGS) entry which is preliminary data.</text>
</comment>
<gene>
    <name evidence="2" type="ORF">GB927_013060</name>
</gene>
<evidence type="ECO:0000256" key="1">
    <source>
        <dbReference type="SAM" id="SignalP"/>
    </source>
</evidence>
<name>A0ABT1R737_9HYPH</name>
<keyword evidence="3" id="KW-1185">Reference proteome</keyword>